<dbReference type="Proteomes" id="UP001151760">
    <property type="component" value="Unassembled WGS sequence"/>
</dbReference>
<evidence type="ECO:0000313" key="4">
    <source>
        <dbReference type="Proteomes" id="UP001151760"/>
    </source>
</evidence>
<sequence length="737" mass="85155">MIDTLLTNESTSDRVHCPLSTPCRLYTALLKQRNIMAEGKIDNLTMEKYLALTRGNQAPAVKRWVDRLSPGTVDSWDLLKKAFIQRYCLPSKTAKQLEEFRNFKQEGARTLYQVWERYNDLLYKCPTHDINSHPKVNIFYNGLGTMNRQLLDLQGPIPGMTPAQALTAIQTMADHSQKWHDGSSSMNIDSISNSEGIAAIVSKLDNCGRDVKKLKENVHAIQVGCQLYRGAHLDKECPLNEEVKSMEEVKYGEFGRPFPNNNRNDDRFNRGVSGYDQPSSSERRPSLTETINKYMEEAAKRHAEQDKWLKKFYQSSKTNREAYDKIIQGLETKKIEYFSANSRFLDNERQETDKSGMEEGLATLDITREIKEDQDPGSFILPCSIEWLDFNNALEDLGASISIMPLSMYKRLGMGKLEPINMMIEMANNTKCTPKRIVENLLVKFDKFIFPVDFVILDMVEEFRMPIILGRPLLAITYAKVDIFRKSISLEVGNEKVIFKMRSSFTTTILEYVRAIRSETCPEDDDFKKIDHDLFLYDYESCEFNRLLGIDPDIFSYDIDIQESYEEIVYKITQVVKEIHLTPKEKKRERFGYKEDDIEENLEDPEECEEDKANIIIGAIHDKLNDDWFNGKSEDEDDLEGILDYLEPKSYDGIINLDYEAYNQRKCRLLGSTYKEPPPILIEKVKITRYTIGLEEIYTKVKVLGNDEMLRTRDNIAAIRAGLMEKMAKNRSGQEMT</sequence>
<accession>A0ABQ5BWK7</accession>
<dbReference type="PANTHER" id="PTHR33067:SF35">
    <property type="entry name" value="ASPARTIC PEPTIDASE DDI1-TYPE DOMAIN-CONTAINING PROTEIN"/>
    <property type="match status" value="1"/>
</dbReference>
<proteinExistence type="predicted"/>
<reference evidence="3" key="1">
    <citation type="journal article" date="2022" name="Int. J. Mol. Sci.">
        <title>Draft Genome of Tanacetum Coccineum: Genomic Comparison of Closely Related Tanacetum-Family Plants.</title>
        <authorList>
            <person name="Yamashiro T."/>
            <person name="Shiraishi A."/>
            <person name="Nakayama K."/>
            <person name="Satake H."/>
        </authorList>
    </citation>
    <scope>NUCLEOTIDE SEQUENCE</scope>
</reference>
<comment type="caution">
    <text evidence="3">The sequence shown here is derived from an EMBL/GenBank/DDBJ whole genome shotgun (WGS) entry which is preliminary data.</text>
</comment>
<dbReference type="InterPro" id="IPR005162">
    <property type="entry name" value="Retrotrans_gag_dom"/>
</dbReference>
<feature type="region of interest" description="Disordered" evidence="1">
    <location>
        <begin position="254"/>
        <end position="286"/>
    </location>
</feature>
<keyword evidence="4" id="KW-1185">Reference proteome</keyword>
<evidence type="ECO:0000313" key="3">
    <source>
        <dbReference type="EMBL" id="GJT19121.1"/>
    </source>
</evidence>
<dbReference type="InterPro" id="IPR021109">
    <property type="entry name" value="Peptidase_aspartic_dom_sf"/>
</dbReference>
<gene>
    <name evidence="3" type="ORF">Tco_0877827</name>
</gene>
<dbReference type="EMBL" id="BQNB010013691">
    <property type="protein sequence ID" value="GJT19121.1"/>
    <property type="molecule type" value="Genomic_DNA"/>
</dbReference>
<evidence type="ECO:0000259" key="2">
    <source>
        <dbReference type="Pfam" id="PF03732"/>
    </source>
</evidence>
<name>A0ABQ5BWK7_9ASTR</name>
<dbReference type="Gene3D" id="2.40.70.10">
    <property type="entry name" value="Acid Proteases"/>
    <property type="match status" value="1"/>
</dbReference>
<organism evidence="3 4">
    <name type="scientific">Tanacetum coccineum</name>
    <dbReference type="NCBI Taxonomy" id="301880"/>
    <lineage>
        <taxon>Eukaryota</taxon>
        <taxon>Viridiplantae</taxon>
        <taxon>Streptophyta</taxon>
        <taxon>Embryophyta</taxon>
        <taxon>Tracheophyta</taxon>
        <taxon>Spermatophyta</taxon>
        <taxon>Magnoliopsida</taxon>
        <taxon>eudicotyledons</taxon>
        <taxon>Gunneridae</taxon>
        <taxon>Pentapetalae</taxon>
        <taxon>asterids</taxon>
        <taxon>campanulids</taxon>
        <taxon>Asterales</taxon>
        <taxon>Asteraceae</taxon>
        <taxon>Asteroideae</taxon>
        <taxon>Anthemideae</taxon>
        <taxon>Anthemidinae</taxon>
        <taxon>Tanacetum</taxon>
    </lineage>
</organism>
<feature type="domain" description="Retrotransposon gag" evidence="2">
    <location>
        <begin position="62"/>
        <end position="143"/>
    </location>
</feature>
<protein>
    <submittedName>
        <fullName evidence="3">Zinc knuckle CX2CX4HX4C containing protein</fullName>
    </submittedName>
</protein>
<reference evidence="3" key="2">
    <citation type="submission" date="2022-01" db="EMBL/GenBank/DDBJ databases">
        <authorList>
            <person name="Yamashiro T."/>
            <person name="Shiraishi A."/>
            <person name="Satake H."/>
            <person name="Nakayama K."/>
        </authorList>
    </citation>
    <scope>NUCLEOTIDE SEQUENCE</scope>
</reference>
<dbReference type="CDD" id="cd00303">
    <property type="entry name" value="retropepsin_like"/>
    <property type="match status" value="1"/>
</dbReference>
<dbReference type="PANTHER" id="PTHR33067">
    <property type="entry name" value="RNA-DIRECTED DNA POLYMERASE-RELATED"/>
    <property type="match status" value="1"/>
</dbReference>
<evidence type="ECO:0000256" key="1">
    <source>
        <dbReference type="SAM" id="MobiDB-lite"/>
    </source>
</evidence>
<dbReference type="Pfam" id="PF03732">
    <property type="entry name" value="Retrotrans_gag"/>
    <property type="match status" value="1"/>
</dbReference>